<accession>A0ABZ2UU21</accession>
<dbReference type="Proteomes" id="UP001483337">
    <property type="component" value="Chromosome"/>
</dbReference>
<organism evidence="1 2">
    <name type="scientific">Okeanomitos corallinicola TIOX110</name>
    <dbReference type="NCBI Taxonomy" id="3133117"/>
    <lineage>
        <taxon>Bacteria</taxon>
        <taxon>Bacillati</taxon>
        <taxon>Cyanobacteriota</taxon>
        <taxon>Cyanophyceae</taxon>
        <taxon>Nostocales</taxon>
        <taxon>Aphanizomenonaceae</taxon>
        <taxon>Okeanomitos</taxon>
    </lineage>
</organism>
<keyword evidence="2" id="KW-1185">Reference proteome</keyword>
<protein>
    <submittedName>
        <fullName evidence="1">Uncharacterized protein</fullName>
    </submittedName>
</protein>
<dbReference type="RefSeq" id="WP_353931524.1">
    <property type="nucleotide sequence ID" value="NZ_CP150886.1"/>
</dbReference>
<reference evidence="1 2" key="1">
    <citation type="submission" date="2024-04" db="EMBL/GenBank/DDBJ databases">
        <title>Okeanomitos corallinicola gen. &amp; sp. nov. (Nostocales, Cyanobacteria), a new toxic marine heterocyst-forming cyanobacterium from a coral reef.</title>
        <authorList>
            <person name="Li H."/>
            <person name="Li R."/>
            <person name="Kang J."/>
            <person name="Hii K.S."/>
            <person name="Mohamed H.F."/>
            <person name="Xu X."/>
            <person name="Luo Z."/>
        </authorList>
    </citation>
    <scope>NUCLEOTIDE SEQUENCE [LARGE SCALE GENOMIC DNA]</scope>
    <source>
        <strain evidence="1 2">TIOX110</strain>
    </source>
</reference>
<dbReference type="EMBL" id="CP150886">
    <property type="protein sequence ID" value="WZB88617.1"/>
    <property type="molecule type" value="Genomic_DNA"/>
</dbReference>
<name>A0ABZ2UU21_9CYAN</name>
<evidence type="ECO:0000313" key="1">
    <source>
        <dbReference type="EMBL" id="WZB88617.1"/>
    </source>
</evidence>
<proteinExistence type="predicted"/>
<sequence length="72" mass="8079">MNKHDDDLKKIASQLLAAMLSNPHIYSQVSDEGGYGNMEQKLVIASVEIAENFINHFAVNHRHKEIAIMSSK</sequence>
<gene>
    <name evidence="1" type="ORF">WJM97_02750</name>
</gene>
<evidence type="ECO:0000313" key="2">
    <source>
        <dbReference type="Proteomes" id="UP001483337"/>
    </source>
</evidence>